<comment type="caution">
    <text evidence="2">The sequence shown here is derived from an EMBL/GenBank/DDBJ whole genome shotgun (WGS) entry which is preliminary data.</text>
</comment>
<name>A0A2H0QX90_9BACT</name>
<evidence type="ECO:0000256" key="1">
    <source>
        <dbReference type="SAM" id="Phobius"/>
    </source>
</evidence>
<protein>
    <submittedName>
        <fullName evidence="2">Uncharacterized protein</fullName>
    </submittedName>
</protein>
<dbReference type="Proteomes" id="UP000231333">
    <property type="component" value="Unassembled WGS sequence"/>
</dbReference>
<reference evidence="2 3" key="1">
    <citation type="submission" date="2017-09" db="EMBL/GenBank/DDBJ databases">
        <title>Depth-based differentiation of microbial function through sediment-hosted aquifers and enrichment of novel symbionts in the deep terrestrial subsurface.</title>
        <authorList>
            <person name="Probst A.J."/>
            <person name="Ladd B."/>
            <person name="Jarett J.K."/>
            <person name="Geller-Mcgrath D.E."/>
            <person name="Sieber C.M."/>
            <person name="Emerson J.B."/>
            <person name="Anantharaman K."/>
            <person name="Thomas B.C."/>
            <person name="Malmstrom R."/>
            <person name="Stieglmeier M."/>
            <person name="Klingl A."/>
            <person name="Woyke T."/>
            <person name="Ryan C.M."/>
            <person name="Banfield J.F."/>
        </authorList>
    </citation>
    <scope>NUCLEOTIDE SEQUENCE [LARGE SCALE GENOMIC DNA]</scope>
    <source>
        <strain evidence="2">CG10_big_fil_rev_8_21_14_0_10_42_12</strain>
    </source>
</reference>
<sequence>MFARIKESSERTKNIFVWIFSGGVTLTIFALWAIFALPGILGTSDESAQKAAASPSVFGVLRDQISSLPANAINALERWGTEVNSSDLLDSKLEYKAES</sequence>
<keyword evidence="1" id="KW-1133">Transmembrane helix</keyword>
<evidence type="ECO:0000313" key="2">
    <source>
        <dbReference type="EMBL" id="PIR38235.1"/>
    </source>
</evidence>
<gene>
    <name evidence="2" type="ORF">COV34_01310</name>
</gene>
<accession>A0A2H0QX90</accession>
<keyword evidence="1" id="KW-0812">Transmembrane</keyword>
<feature type="transmembrane region" description="Helical" evidence="1">
    <location>
        <begin position="15"/>
        <end position="41"/>
    </location>
</feature>
<dbReference type="EMBL" id="PCXL01000011">
    <property type="protein sequence ID" value="PIR38235.1"/>
    <property type="molecule type" value="Genomic_DNA"/>
</dbReference>
<proteinExistence type="predicted"/>
<organism evidence="2 3">
    <name type="scientific">Candidatus Zambryskibacteria bacterium CG10_big_fil_rev_8_21_14_0_10_42_12</name>
    <dbReference type="NCBI Taxonomy" id="1975115"/>
    <lineage>
        <taxon>Bacteria</taxon>
        <taxon>Candidatus Zambryskiibacteriota</taxon>
    </lineage>
</organism>
<dbReference type="AlphaFoldDB" id="A0A2H0QX90"/>
<evidence type="ECO:0000313" key="3">
    <source>
        <dbReference type="Proteomes" id="UP000231333"/>
    </source>
</evidence>
<keyword evidence="1" id="KW-0472">Membrane</keyword>